<reference evidence="2" key="2">
    <citation type="submission" date="2023-07" db="EMBL/GenBank/DDBJ databases">
        <title>Genome-based characterization of strain KMM 296 and proposal for reclassification of Cobetia litoralis and Cobetia pacifica, and emended description of the species Cobetia amphilecti and Cobetia marina.</title>
        <authorList>
            <person name="Balabanova L."/>
            <person name="Nedashkovskaya O."/>
        </authorList>
    </citation>
    <scope>NUCLEOTIDE SEQUENCE [LARGE SCALE GENOMIC DNA]</scope>
    <source>
        <strain evidence="2">NRIC 0815</strain>
    </source>
</reference>
<evidence type="ECO:0000313" key="2">
    <source>
        <dbReference type="Proteomes" id="UP001229025"/>
    </source>
</evidence>
<dbReference type="Proteomes" id="UP001229025">
    <property type="component" value="Unassembled WGS sequence"/>
</dbReference>
<comment type="caution">
    <text evidence="1">The sequence shown here is derived from an EMBL/GenBank/DDBJ whole genome shotgun (WGS) entry which is preliminary data.</text>
</comment>
<evidence type="ECO:0000313" key="1">
    <source>
        <dbReference type="EMBL" id="MDI5883113.1"/>
    </source>
</evidence>
<protein>
    <submittedName>
        <fullName evidence="1">Uncharacterized protein</fullName>
    </submittedName>
</protein>
<proteinExistence type="predicted"/>
<gene>
    <name evidence="1" type="ORF">QLT01_01935</name>
</gene>
<reference evidence="1 2" key="1">
    <citation type="submission" date="2023-04" db="EMBL/GenBank/DDBJ databases">
        <authorList>
            <person name="Otstavnykh N."/>
            <person name="Seitkalieva A."/>
            <person name="Bystritskaya E."/>
        </authorList>
    </citation>
    <scope>NUCLEOTIDE SEQUENCE [LARGE SCALE GENOMIC DNA]</scope>
    <source>
        <strain evidence="1 2">NRIC 0815</strain>
    </source>
</reference>
<keyword evidence="2" id="KW-1185">Reference proteome</keyword>
<dbReference type="RefSeq" id="WP_284726184.1">
    <property type="nucleotide sequence ID" value="NZ_JASCSA010000001.1"/>
</dbReference>
<organism evidence="1 2">
    <name type="scientific">Cobetia amphilecti</name>
    <dbReference type="NCBI Taxonomy" id="1055104"/>
    <lineage>
        <taxon>Bacteria</taxon>
        <taxon>Pseudomonadati</taxon>
        <taxon>Pseudomonadota</taxon>
        <taxon>Gammaproteobacteria</taxon>
        <taxon>Oceanospirillales</taxon>
        <taxon>Halomonadaceae</taxon>
        <taxon>Cobetia</taxon>
    </lineage>
</organism>
<dbReference type="EMBL" id="JASCSA010000001">
    <property type="protein sequence ID" value="MDI5883113.1"/>
    <property type="molecule type" value="Genomic_DNA"/>
</dbReference>
<name>A0ABT6UK69_9GAMM</name>
<sequence length="99" mass="11231">MPGFLNVIQQGFSRNGLNTRVYDAPVPGYCEVVLKYTALRSWDYVTYLSHAELWLDDPYGDEIAYAQYHLIAKGGLGFSKYASVETKMNPVIDDLLVNY</sequence>
<accession>A0ABT6UK69</accession>